<dbReference type="PANTHER" id="PTHR24260">
    <property type="match status" value="1"/>
</dbReference>
<evidence type="ECO:0000256" key="7">
    <source>
        <dbReference type="ARBA" id="ARBA00023157"/>
    </source>
</evidence>
<dbReference type="STRING" id="7070.A0A139WGX8"/>
<dbReference type="Gene3D" id="2.60.40.10">
    <property type="entry name" value="Immunoglobulins"/>
    <property type="match status" value="1"/>
</dbReference>
<dbReference type="Pfam" id="PF13445">
    <property type="entry name" value="zf-RING_UBOX"/>
    <property type="match status" value="1"/>
</dbReference>
<keyword evidence="12" id="KW-0720">Serine protease</keyword>
<dbReference type="Proteomes" id="UP000007266">
    <property type="component" value="Linkage group 5"/>
</dbReference>
<keyword evidence="8" id="KW-0325">Glycoprotein</keyword>
<evidence type="ECO:0000256" key="2">
    <source>
        <dbReference type="ARBA" id="ARBA00022723"/>
    </source>
</evidence>
<dbReference type="PROSITE" id="PS50194">
    <property type="entry name" value="FILAMIN_REPEAT"/>
    <property type="match status" value="1"/>
</dbReference>
<dbReference type="GO" id="GO:0009953">
    <property type="term" value="P:dorsal/ventral pattern formation"/>
    <property type="evidence" value="ECO:0000315"/>
    <property type="project" value="iBB"/>
</dbReference>
<dbReference type="PANTHER" id="PTHR24260:SF147">
    <property type="entry name" value="EG:BACR7A4.3 PROTEIN-RELATED"/>
    <property type="match status" value="1"/>
</dbReference>
<dbReference type="GO" id="GO:0008270">
    <property type="term" value="F:zinc ion binding"/>
    <property type="evidence" value="ECO:0007669"/>
    <property type="project" value="UniProtKB-KW"/>
</dbReference>
<dbReference type="SUPFAM" id="SSF50494">
    <property type="entry name" value="Trypsin-like serine proteases"/>
    <property type="match status" value="1"/>
</dbReference>
<dbReference type="InterPro" id="IPR001314">
    <property type="entry name" value="Peptidase_S1A"/>
</dbReference>
<evidence type="ECO:0000256" key="13">
    <source>
        <dbReference type="SAM" id="MobiDB-lite"/>
    </source>
</evidence>
<dbReference type="FunFam" id="2.40.10.10:FF:000028">
    <property type="entry name" value="Serine protease easter"/>
    <property type="match status" value="1"/>
</dbReference>
<evidence type="ECO:0000256" key="10">
    <source>
        <dbReference type="PROSITE-ProRule" id="PRU00024"/>
    </source>
</evidence>
<evidence type="ECO:0000256" key="9">
    <source>
        <dbReference type="ARBA" id="ARBA00024195"/>
    </source>
</evidence>
<dbReference type="PRINTS" id="PR00722">
    <property type="entry name" value="CHYMOTRYPSIN"/>
</dbReference>
<evidence type="ECO:0000256" key="8">
    <source>
        <dbReference type="ARBA" id="ARBA00023180"/>
    </source>
</evidence>
<feature type="repeat" description="Filamin" evidence="11">
    <location>
        <begin position="806"/>
        <end position="910"/>
    </location>
</feature>
<dbReference type="Gene3D" id="2.40.10.10">
    <property type="entry name" value="Trypsin-like serine proteases"/>
    <property type="match status" value="1"/>
</dbReference>
<dbReference type="CDD" id="cd00190">
    <property type="entry name" value="Tryp_SPc"/>
    <property type="match status" value="1"/>
</dbReference>
<dbReference type="InterPro" id="IPR022700">
    <property type="entry name" value="CLIP"/>
</dbReference>
<dbReference type="EMBL" id="KQ971343">
    <property type="protein sequence ID" value="KYB27222.1"/>
    <property type="molecule type" value="Genomic_DNA"/>
</dbReference>
<organism evidence="19 20">
    <name type="scientific">Tribolium castaneum</name>
    <name type="common">Red flour beetle</name>
    <dbReference type="NCBI Taxonomy" id="7070"/>
    <lineage>
        <taxon>Eukaryota</taxon>
        <taxon>Metazoa</taxon>
        <taxon>Ecdysozoa</taxon>
        <taxon>Arthropoda</taxon>
        <taxon>Hexapoda</taxon>
        <taxon>Insecta</taxon>
        <taxon>Pterygota</taxon>
        <taxon>Neoptera</taxon>
        <taxon>Endopterygota</taxon>
        <taxon>Coleoptera</taxon>
        <taxon>Polyphaga</taxon>
        <taxon>Cucujiformia</taxon>
        <taxon>Tenebrionidae</taxon>
        <taxon>Tenebrionidae incertae sedis</taxon>
        <taxon>Tribolium</taxon>
    </lineage>
</organism>
<dbReference type="SMART" id="SM00557">
    <property type="entry name" value="IG_FLMN"/>
    <property type="match status" value="1"/>
</dbReference>
<evidence type="ECO:0000256" key="12">
    <source>
        <dbReference type="RuleBase" id="RU363034"/>
    </source>
</evidence>
<sequence length="987" mass="108679">MVFLVLFFSLFLTSNALLDEGESCVVPTTKENGVCISVHNCEHAKQLLKQGVNPQFCGFKGSNVLVCCPVSQRVVARRQSGEKSRQQCLKLYAKKDLTLPIIFLGTKAKSNEFPHMAAIGYGDKNTTISWLCGGSLISERFILTAAHCLFSQDFGPATWVRIGDLDLKNDTDGPNPNIPIVKTFAHPKYKSSSHYHDIGLIKLDASVTFQSYSDPACLHTDASVPVTLEAIGWGSVGYFGDQSSHLLKVGLKLVSYQKCAKRYANASKRKLKDGIVDEWQLCAGDALGGDTCPGDSGGPLHYIANETEEMFSHFVVAGVTSFGKGCGVENSIGVYTRVAAYIDWIESKIMLELDRMSYIFGSFARRRQSQEVSSAKRRSIEPKISHDRSKSTPHTPKKAAPGSPRAKSICNVVVDDAKFKCPMCRRLFAEPKVLPCLHTFCLRCLQELEANDYSNWAGDDSDESANTSESRKGSGSGGSGYVSDKNNRSCSPTPVKRICCPTCGARAEVPFGGVTCYPPNYLLQHRMVLATLNAQSTHLLCDLCTSDVSATARCMDCALSFCDHCEEVHLRQKAANGHEVLSLEEARRKGITKVRRQIMCVKHPELELTLFCSTCCQVICSDCAPFSHKGHPCEPISRAIKAHLTDLRLAASRAKSIAEQSALAANRLHATSKKIETQCSKVQMEIEEFIDKYIKSVEEHRKKLLQQVIQTRTEKLQEIGKCKTMLHKRVREARDVAFFLDELLSDGTDVEVMSFLKPVMTKIDKCGKRDVGKVTDLSLTGSLLFLPEEVVQYSQDCCPLYGVVTTQTVAPSHCVISTEGLSNLRVGKKTDLLLETRDHTDTKLDRGGEQVSAEIRYRDAGVSRFLQVDIEDRRDGTYAISFVPDVAGKLVFSISIKGQPIKDSPFPITVRTLKPHHGTFHCCSFCSSGGSKEATCGCEGRMPGGYKGCGHGHEGHPGRRHWSCCGNVLEHSECSKPGNHSHYQFTL</sequence>
<feature type="domain" description="Clip" evidence="18">
    <location>
        <begin position="23"/>
        <end position="68"/>
    </location>
</feature>
<dbReference type="SMART" id="SM00020">
    <property type="entry name" value="Tryp_SPc"/>
    <property type="match status" value="1"/>
</dbReference>
<dbReference type="PROSITE" id="PS00135">
    <property type="entry name" value="TRYPSIN_SER"/>
    <property type="match status" value="1"/>
</dbReference>
<dbReference type="PROSITE" id="PS50240">
    <property type="entry name" value="TRYPSIN_DOM"/>
    <property type="match status" value="1"/>
</dbReference>
<dbReference type="FunCoup" id="A0A139WGX8">
    <property type="interactions" value="7"/>
</dbReference>
<dbReference type="InterPro" id="IPR009003">
    <property type="entry name" value="Peptidase_S1_PA"/>
</dbReference>
<dbReference type="Pfam" id="PF00630">
    <property type="entry name" value="Filamin"/>
    <property type="match status" value="1"/>
</dbReference>
<feature type="domain" description="B box-type" evidence="16">
    <location>
        <begin position="595"/>
        <end position="636"/>
    </location>
</feature>
<feature type="region of interest" description="Disordered" evidence="13">
    <location>
        <begin position="371"/>
        <end position="405"/>
    </location>
</feature>
<dbReference type="InterPro" id="IPR013783">
    <property type="entry name" value="Ig-like_fold"/>
</dbReference>
<evidence type="ECO:0000256" key="5">
    <source>
        <dbReference type="ARBA" id="ARBA00022771"/>
    </source>
</evidence>
<dbReference type="eggNOG" id="KOG2177">
    <property type="taxonomic scope" value="Eukaryota"/>
</dbReference>
<keyword evidence="5 10" id="KW-0863">Zinc-finger</keyword>
<comment type="similarity">
    <text evidence="9">Belongs to the peptidase S1 family. CLIP subfamily.</text>
</comment>
<dbReference type="InterPro" id="IPR001841">
    <property type="entry name" value="Znf_RING"/>
</dbReference>
<dbReference type="SUPFAM" id="SSF57845">
    <property type="entry name" value="B-box zinc-binding domain"/>
    <property type="match status" value="1"/>
</dbReference>
<dbReference type="InterPro" id="IPR013083">
    <property type="entry name" value="Znf_RING/FYVE/PHD"/>
</dbReference>
<dbReference type="Gene3D" id="3.30.40.10">
    <property type="entry name" value="Zinc/RING finger domain, C3HC4 (zinc finger)"/>
    <property type="match status" value="1"/>
</dbReference>
<dbReference type="GO" id="GO:0006508">
    <property type="term" value="P:proteolysis"/>
    <property type="evidence" value="ECO:0007669"/>
    <property type="project" value="UniProtKB-KW"/>
</dbReference>
<dbReference type="InterPro" id="IPR017907">
    <property type="entry name" value="Znf_RING_CS"/>
</dbReference>
<dbReference type="InterPro" id="IPR051333">
    <property type="entry name" value="CLIP_Serine_Protease"/>
</dbReference>
<keyword evidence="4" id="KW-0677">Repeat</keyword>
<dbReference type="InterPro" id="IPR033116">
    <property type="entry name" value="TRYPSIN_SER"/>
</dbReference>
<keyword evidence="12" id="KW-0378">Hydrolase</keyword>
<keyword evidence="12" id="KW-0645">Protease</keyword>
<dbReference type="InParanoid" id="A0A139WGX8"/>
<accession>A0A139WGX8</accession>
<keyword evidence="20" id="KW-1185">Reference proteome</keyword>
<reference evidence="19 20" key="2">
    <citation type="journal article" date="2010" name="Nucleic Acids Res.">
        <title>BeetleBase in 2010: revisions to provide comprehensive genomic information for Tribolium castaneum.</title>
        <authorList>
            <person name="Kim H.S."/>
            <person name="Murphy T."/>
            <person name="Xia J."/>
            <person name="Caragea D."/>
            <person name="Park Y."/>
            <person name="Beeman R.W."/>
            <person name="Lorenzen M.D."/>
            <person name="Butcher S."/>
            <person name="Manak J.R."/>
            <person name="Brown S.J."/>
        </authorList>
    </citation>
    <scope>GENOME REANNOTATION</scope>
    <source>
        <strain evidence="19 20">Georgia GA2</strain>
    </source>
</reference>
<keyword evidence="6" id="KW-0862">Zinc</keyword>
<dbReference type="GO" id="GO:0004252">
    <property type="term" value="F:serine-type endopeptidase activity"/>
    <property type="evidence" value="ECO:0007669"/>
    <property type="project" value="InterPro"/>
</dbReference>
<feature type="domain" description="RING-type" evidence="15">
    <location>
        <begin position="421"/>
        <end position="447"/>
    </location>
</feature>
<evidence type="ECO:0000259" key="17">
    <source>
        <dbReference type="PROSITE" id="PS50240"/>
    </source>
</evidence>
<evidence type="ECO:0000256" key="1">
    <source>
        <dbReference type="ARBA" id="ARBA00008518"/>
    </source>
</evidence>
<dbReference type="PROSITE" id="PS50119">
    <property type="entry name" value="ZF_BBOX"/>
    <property type="match status" value="1"/>
</dbReference>
<keyword evidence="7" id="KW-1015">Disulfide bond</keyword>
<name>A0A139WGX8_TRICA</name>
<keyword evidence="3 14" id="KW-0732">Signal</keyword>
<dbReference type="InterPro" id="IPR018114">
    <property type="entry name" value="TRYPSIN_HIS"/>
</dbReference>
<feature type="compositionally biased region" description="Basic and acidic residues" evidence="13">
    <location>
        <begin position="378"/>
        <end position="390"/>
    </location>
</feature>
<evidence type="ECO:0000256" key="4">
    <source>
        <dbReference type="ARBA" id="ARBA00022737"/>
    </source>
</evidence>
<dbReference type="SUPFAM" id="SSF81296">
    <property type="entry name" value="E set domains"/>
    <property type="match status" value="1"/>
</dbReference>
<dbReference type="SUPFAM" id="SSF57850">
    <property type="entry name" value="RING/U-box"/>
    <property type="match status" value="1"/>
</dbReference>
<dbReference type="InterPro" id="IPR043504">
    <property type="entry name" value="Peptidase_S1_PA_chymotrypsin"/>
</dbReference>
<evidence type="ECO:0000259" key="15">
    <source>
        <dbReference type="PROSITE" id="PS50089"/>
    </source>
</evidence>
<evidence type="ECO:0000259" key="18">
    <source>
        <dbReference type="PROSITE" id="PS51888"/>
    </source>
</evidence>
<evidence type="ECO:0000256" key="11">
    <source>
        <dbReference type="PROSITE-ProRule" id="PRU00087"/>
    </source>
</evidence>
<comment type="similarity">
    <text evidence="1">Belongs to the TRIM/RBCC family.</text>
</comment>
<evidence type="ECO:0000259" key="16">
    <source>
        <dbReference type="PROSITE" id="PS50119"/>
    </source>
</evidence>
<feature type="region of interest" description="Disordered" evidence="13">
    <location>
        <begin position="459"/>
        <end position="493"/>
    </location>
</feature>
<evidence type="ECO:0000256" key="6">
    <source>
        <dbReference type="ARBA" id="ARBA00022833"/>
    </source>
</evidence>
<dbReference type="InterPro" id="IPR001298">
    <property type="entry name" value="Filamin/ABP280_rpt"/>
</dbReference>
<dbReference type="AlphaFoldDB" id="A0A139WGX8"/>
<dbReference type="InterPro" id="IPR027370">
    <property type="entry name" value="Znf-RING_euk"/>
</dbReference>
<reference evidence="19 20" key="1">
    <citation type="journal article" date="2008" name="Nature">
        <title>The genome of the model beetle and pest Tribolium castaneum.</title>
        <authorList>
            <consortium name="Tribolium Genome Sequencing Consortium"/>
            <person name="Richards S."/>
            <person name="Gibbs R.A."/>
            <person name="Weinstock G.M."/>
            <person name="Brown S.J."/>
            <person name="Denell R."/>
            <person name="Beeman R.W."/>
            <person name="Gibbs R."/>
            <person name="Beeman R.W."/>
            <person name="Brown S.J."/>
            <person name="Bucher G."/>
            <person name="Friedrich M."/>
            <person name="Grimmelikhuijzen C.J."/>
            <person name="Klingler M."/>
            <person name="Lorenzen M."/>
            <person name="Richards S."/>
            <person name="Roth S."/>
            <person name="Schroder R."/>
            <person name="Tautz D."/>
            <person name="Zdobnov E.M."/>
            <person name="Muzny D."/>
            <person name="Gibbs R.A."/>
            <person name="Weinstock G.M."/>
            <person name="Attaway T."/>
            <person name="Bell S."/>
            <person name="Buhay C.J."/>
            <person name="Chandrabose M.N."/>
            <person name="Chavez D."/>
            <person name="Clerk-Blankenburg K.P."/>
            <person name="Cree A."/>
            <person name="Dao M."/>
            <person name="Davis C."/>
            <person name="Chacko J."/>
            <person name="Dinh H."/>
            <person name="Dugan-Rocha S."/>
            <person name="Fowler G."/>
            <person name="Garner T.T."/>
            <person name="Garnes J."/>
            <person name="Gnirke A."/>
            <person name="Hawes A."/>
            <person name="Hernandez J."/>
            <person name="Hines S."/>
            <person name="Holder M."/>
            <person name="Hume J."/>
            <person name="Jhangiani S.N."/>
            <person name="Joshi V."/>
            <person name="Khan Z.M."/>
            <person name="Jackson L."/>
            <person name="Kovar C."/>
            <person name="Kowis A."/>
            <person name="Lee S."/>
            <person name="Lewis L.R."/>
            <person name="Margolis J."/>
            <person name="Morgan M."/>
            <person name="Nazareth L.V."/>
            <person name="Nguyen N."/>
            <person name="Okwuonu G."/>
            <person name="Parker D."/>
            <person name="Richards S."/>
            <person name="Ruiz S.J."/>
            <person name="Santibanez J."/>
            <person name="Savard J."/>
            <person name="Scherer S.E."/>
            <person name="Schneider B."/>
            <person name="Sodergren E."/>
            <person name="Tautz D."/>
            <person name="Vattahil S."/>
            <person name="Villasana D."/>
            <person name="White C.S."/>
            <person name="Wright R."/>
            <person name="Park Y."/>
            <person name="Beeman R.W."/>
            <person name="Lord J."/>
            <person name="Oppert B."/>
            <person name="Lorenzen M."/>
            <person name="Brown S."/>
            <person name="Wang L."/>
            <person name="Savard J."/>
            <person name="Tautz D."/>
            <person name="Richards S."/>
            <person name="Weinstock G."/>
            <person name="Gibbs R.A."/>
            <person name="Liu Y."/>
            <person name="Worley K."/>
            <person name="Weinstock G."/>
            <person name="Elsik C.G."/>
            <person name="Reese J.T."/>
            <person name="Elhaik E."/>
            <person name="Landan G."/>
            <person name="Graur D."/>
            <person name="Arensburger P."/>
            <person name="Atkinson P."/>
            <person name="Beeman R.W."/>
            <person name="Beidler J."/>
            <person name="Brown S.J."/>
            <person name="Demuth J.P."/>
            <person name="Drury D.W."/>
            <person name="Du Y.Z."/>
            <person name="Fujiwara H."/>
            <person name="Lorenzen M."/>
            <person name="Maselli V."/>
            <person name="Osanai M."/>
            <person name="Park Y."/>
            <person name="Robertson H.M."/>
            <person name="Tu Z."/>
            <person name="Wang J.J."/>
            <person name="Wang S."/>
            <person name="Richards S."/>
            <person name="Song H."/>
            <person name="Zhang L."/>
            <person name="Sodergren E."/>
            <person name="Werner D."/>
            <person name="Stanke M."/>
            <person name="Morgenstern B."/>
            <person name="Solovyev V."/>
            <person name="Kosarev P."/>
            <person name="Brown G."/>
            <person name="Chen H.C."/>
            <person name="Ermolaeva O."/>
            <person name="Hlavina W."/>
            <person name="Kapustin Y."/>
            <person name="Kiryutin B."/>
            <person name="Kitts P."/>
            <person name="Maglott D."/>
            <person name="Pruitt K."/>
            <person name="Sapojnikov V."/>
            <person name="Souvorov A."/>
            <person name="Mackey A.J."/>
            <person name="Waterhouse R.M."/>
            <person name="Wyder S."/>
            <person name="Zdobnov E.M."/>
            <person name="Zdobnov E.M."/>
            <person name="Wyder S."/>
            <person name="Kriventseva E.V."/>
            <person name="Kadowaki T."/>
            <person name="Bork P."/>
            <person name="Aranda M."/>
            <person name="Bao R."/>
            <person name="Beermann A."/>
            <person name="Berns N."/>
            <person name="Bolognesi R."/>
            <person name="Bonneton F."/>
            <person name="Bopp D."/>
            <person name="Brown S.J."/>
            <person name="Bucher G."/>
            <person name="Butts T."/>
            <person name="Chaumot A."/>
            <person name="Denell R.E."/>
            <person name="Ferrier D.E."/>
            <person name="Friedrich M."/>
            <person name="Gordon C.M."/>
            <person name="Jindra M."/>
            <person name="Klingler M."/>
            <person name="Lan Q."/>
            <person name="Lattorff H.M."/>
            <person name="Laudet V."/>
            <person name="von Levetsow C."/>
            <person name="Liu Z."/>
            <person name="Lutz R."/>
            <person name="Lynch J.A."/>
            <person name="da Fonseca R.N."/>
            <person name="Posnien N."/>
            <person name="Reuter R."/>
            <person name="Roth S."/>
            <person name="Savard J."/>
            <person name="Schinko J.B."/>
            <person name="Schmitt C."/>
            <person name="Schoppmeier M."/>
            <person name="Schroder R."/>
            <person name="Shippy T.D."/>
            <person name="Simonnet F."/>
            <person name="Marques-Souza H."/>
            <person name="Tautz D."/>
            <person name="Tomoyasu Y."/>
            <person name="Trauner J."/>
            <person name="Van der Zee M."/>
            <person name="Vervoort M."/>
            <person name="Wittkopp N."/>
            <person name="Wimmer E.A."/>
            <person name="Yang X."/>
            <person name="Jones A.K."/>
            <person name="Sattelle D.B."/>
            <person name="Ebert P.R."/>
            <person name="Nelson D."/>
            <person name="Scott J.G."/>
            <person name="Beeman R.W."/>
            <person name="Muthukrishnan S."/>
            <person name="Kramer K.J."/>
            <person name="Arakane Y."/>
            <person name="Beeman R.W."/>
            <person name="Zhu Q."/>
            <person name="Hogenkamp D."/>
            <person name="Dixit R."/>
            <person name="Oppert B."/>
            <person name="Jiang H."/>
            <person name="Zou Z."/>
            <person name="Marshall J."/>
            <person name="Elpidina E."/>
            <person name="Vinokurov K."/>
            <person name="Oppert C."/>
            <person name="Zou Z."/>
            <person name="Evans J."/>
            <person name="Lu Z."/>
            <person name="Zhao P."/>
            <person name="Sumathipala N."/>
            <person name="Altincicek B."/>
            <person name="Vilcinskas A."/>
            <person name="Williams M."/>
            <person name="Hultmark D."/>
            <person name="Hetru C."/>
            <person name="Jiang H."/>
            <person name="Grimmelikhuijzen C.J."/>
            <person name="Hauser F."/>
            <person name="Cazzamali G."/>
            <person name="Williamson M."/>
            <person name="Park Y."/>
            <person name="Li B."/>
            <person name="Tanaka Y."/>
            <person name="Predel R."/>
            <person name="Neupert S."/>
            <person name="Schachtner J."/>
            <person name="Verleyen P."/>
            <person name="Raible F."/>
            <person name="Bork P."/>
            <person name="Friedrich M."/>
            <person name="Walden K.K."/>
            <person name="Robertson H.M."/>
            <person name="Angeli S."/>
            <person name="Foret S."/>
            <person name="Bucher G."/>
            <person name="Schuetz S."/>
            <person name="Maleszka R."/>
            <person name="Wimmer E.A."/>
            <person name="Beeman R.W."/>
            <person name="Lorenzen M."/>
            <person name="Tomoyasu Y."/>
            <person name="Miller S.C."/>
            <person name="Grossmann D."/>
            <person name="Bucher G."/>
        </authorList>
    </citation>
    <scope>NUCLEOTIDE SEQUENCE [LARGE SCALE GENOMIC DNA]</scope>
    <source>
        <strain evidence="19 20">Georgia GA2</strain>
    </source>
</reference>
<keyword evidence="2" id="KW-0479">Metal-binding</keyword>
<feature type="domain" description="Peptidase S1" evidence="17">
    <location>
        <begin position="102"/>
        <end position="350"/>
    </location>
</feature>
<feature type="chain" id="PRO_5007299974" evidence="14">
    <location>
        <begin position="17"/>
        <end position="987"/>
    </location>
</feature>
<dbReference type="GO" id="GO:0005615">
    <property type="term" value="C:extracellular space"/>
    <property type="evidence" value="ECO:0000318"/>
    <property type="project" value="GO_Central"/>
</dbReference>
<proteinExistence type="inferred from homology"/>
<dbReference type="Pfam" id="PF00089">
    <property type="entry name" value="Trypsin"/>
    <property type="match status" value="1"/>
</dbReference>
<gene>
    <name evidence="19" type="primary">AUGUSTUS-3.0.2_33149</name>
    <name evidence="19" type="ORF">TcasGA2_TC033149</name>
</gene>
<dbReference type="Gene3D" id="3.30.160.60">
    <property type="entry name" value="Classic Zinc Finger"/>
    <property type="match status" value="1"/>
</dbReference>
<dbReference type="SMART" id="SM00184">
    <property type="entry name" value="RING"/>
    <property type="match status" value="1"/>
</dbReference>
<dbReference type="PROSITE" id="PS00518">
    <property type="entry name" value="ZF_RING_1"/>
    <property type="match status" value="1"/>
</dbReference>
<dbReference type="InterPro" id="IPR001254">
    <property type="entry name" value="Trypsin_dom"/>
</dbReference>
<evidence type="ECO:0000256" key="14">
    <source>
        <dbReference type="SAM" id="SignalP"/>
    </source>
</evidence>
<evidence type="ECO:0000256" key="3">
    <source>
        <dbReference type="ARBA" id="ARBA00022729"/>
    </source>
</evidence>
<dbReference type="PROSITE" id="PS00134">
    <property type="entry name" value="TRYPSIN_HIS"/>
    <property type="match status" value="1"/>
</dbReference>
<dbReference type="SMART" id="SM00680">
    <property type="entry name" value="CLIP"/>
    <property type="match status" value="1"/>
</dbReference>
<dbReference type="GO" id="GO:0045087">
    <property type="term" value="P:innate immune response"/>
    <property type="evidence" value="ECO:0000318"/>
    <property type="project" value="GO_Central"/>
</dbReference>
<dbReference type="InterPro" id="IPR017868">
    <property type="entry name" value="Filamin/ABP280_repeat-like"/>
</dbReference>
<dbReference type="PROSITE" id="PS51888">
    <property type="entry name" value="CLIP"/>
    <property type="match status" value="1"/>
</dbReference>
<dbReference type="Pfam" id="PF00643">
    <property type="entry name" value="zf-B_box"/>
    <property type="match status" value="1"/>
</dbReference>
<protein>
    <submittedName>
        <fullName evidence="19">Uncharacterized protein</fullName>
    </submittedName>
</protein>
<dbReference type="InterPro" id="IPR000315">
    <property type="entry name" value="Znf_B-box"/>
</dbReference>
<evidence type="ECO:0000313" key="20">
    <source>
        <dbReference type="Proteomes" id="UP000007266"/>
    </source>
</evidence>
<feature type="signal peptide" evidence="14">
    <location>
        <begin position="1"/>
        <end position="16"/>
    </location>
</feature>
<evidence type="ECO:0000313" key="19">
    <source>
        <dbReference type="EMBL" id="KYB27222.1"/>
    </source>
</evidence>
<dbReference type="PROSITE" id="PS50089">
    <property type="entry name" value="ZF_RING_2"/>
    <property type="match status" value="1"/>
</dbReference>
<dbReference type="InterPro" id="IPR014756">
    <property type="entry name" value="Ig_E-set"/>
</dbReference>